<dbReference type="KEGG" id="auh:AWM75_05140"/>
<keyword evidence="5" id="KW-1185">Reference proteome</keyword>
<dbReference type="PROSITE" id="PS51192">
    <property type="entry name" value="HELICASE_ATP_BIND_1"/>
    <property type="match status" value="1"/>
</dbReference>
<dbReference type="GO" id="GO:0006310">
    <property type="term" value="P:DNA recombination"/>
    <property type="evidence" value="ECO:0007669"/>
    <property type="project" value="TreeGrafter"/>
</dbReference>
<dbReference type="SMART" id="SM00490">
    <property type="entry name" value="HELICc"/>
    <property type="match status" value="1"/>
</dbReference>
<protein>
    <submittedName>
        <fullName evidence="4">Competence protein ComF</fullName>
    </submittedName>
</protein>
<organism evidence="4 5">
    <name type="scientific">Aerococcus urinaehominis</name>
    <dbReference type="NCBI Taxonomy" id="128944"/>
    <lineage>
        <taxon>Bacteria</taxon>
        <taxon>Bacillati</taxon>
        <taxon>Bacillota</taxon>
        <taxon>Bacilli</taxon>
        <taxon>Lactobacillales</taxon>
        <taxon>Aerococcaceae</taxon>
        <taxon>Aerococcus</taxon>
    </lineage>
</organism>
<dbReference type="SUPFAM" id="SSF52540">
    <property type="entry name" value="P-loop containing nucleoside triphosphate hydrolases"/>
    <property type="match status" value="1"/>
</dbReference>
<dbReference type="GO" id="GO:0003677">
    <property type="term" value="F:DNA binding"/>
    <property type="evidence" value="ECO:0007669"/>
    <property type="project" value="UniProtKB-KW"/>
</dbReference>
<evidence type="ECO:0000256" key="1">
    <source>
        <dbReference type="ARBA" id="ARBA00022741"/>
    </source>
</evidence>
<dbReference type="PANTHER" id="PTHR30580">
    <property type="entry name" value="PRIMOSOMAL PROTEIN N"/>
    <property type="match status" value="1"/>
</dbReference>
<dbReference type="RefSeq" id="WP_067979110.1">
    <property type="nucleotide sequence ID" value="NZ_CP014163.1"/>
</dbReference>
<dbReference type="PANTHER" id="PTHR30580:SF1">
    <property type="entry name" value="COMF OPERON PROTEIN 1"/>
    <property type="match status" value="1"/>
</dbReference>
<evidence type="ECO:0000256" key="2">
    <source>
        <dbReference type="ARBA" id="ARBA00022840"/>
    </source>
</evidence>
<dbReference type="PROSITE" id="PS51194">
    <property type="entry name" value="HELICASE_CTER"/>
    <property type="match status" value="1"/>
</dbReference>
<evidence type="ECO:0000313" key="5">
    <source>
        <dbReference type="Proteomes" id="UP000062260"/>
    </source>
</evidence>
<sequence length="449" mass="50898">MTKFIGRLHLAKQLDQADINQNDKIIRIAAIKRTKGGYVCQRCLNQDQNQFAANFCDCQTECVYCLACLSFGKIRSCDYFYYQPALDYYDWGQAASYCQWPGKLSAQQDQGAQDLLRAWKQQNNHLVWAVTGAGKTEMTFPLIDQVICQGLRVVIATPRIDVANELFPRIQAAFPDLDILLAHSQSDMAYRLAPITVCATHQLVHFKAAFDLVIIDEIDAFPFHGNPMLQAWARRSQTAVGVTVWLTATPSDDMIRAAKSGRLSHSILPARYHRHALPVPRHIWLGDWRQQVSRGRLPGLLYRLIEAKLAAQRRFLIFFPHIQLMSQAEAILHRYFPQAKFTSVSSKDTKRADKVQTMRDEGYDFMLTTMILERGVTFVAIDVLIVGSEDRTFTQSSLVQIAGRVGRKPSAPTGQVYFLHYGKTRASRGAIKQITAMNRLARQRGLIDD</sequence>
<dbReference type="SMART" id="SM00487">
    <property type="entry name" value="DEXDc"/>
    <property type="match status" value="1"/>
</dbReference>
<proteinExistence type="predicted"/>
<dbReference type="OrthoDB" id="2077914at2"/>
<dbReference type="InterPro" id="IPR014001">
    <property type="entry name" value="Helicase_ATP-bd"/>
</dbReference>
<reference evidence="4 5" key="1">
    <citation type="journal article" date="2016" name="Genome Announc.">
        <title>Complete Genome Sequences of Aerococcus christensenii CCUG 28831T, Aerococcus sanguinicola CCUG 43001T, Aerococcus urinae CCUG 36881T, Aerococcus urinaeequi CCUG 28094T, Aerococcus urinaehominis CCUG 42038 BT, and Aerococcus viridans CCUG 4311T.</title>
        <authorList>
            <person name="Carkaci D."/>
            <person name="Dargis R."/>
            <person name="Nielsen X.C."/>
            <person name="Skovgaard O."/>
            <person name="Fuursted K."/>
            <person name="Christensen J.J."/>
        </authorList>
    </citation>
    <scope>NUCLEOTIDE SEQUENCE [LARGE SCALE GENOMIC DNA]</scope>
    <source>
        <strain evidence="4 5">CCUG42038B</strain>
    </source>
</reference>
<dbReference type="GO" id="GO:0006302">
    <property type="term" value="P:double-strand break repair"/>
    <property type="evidence" value="ECO:0007669"/>
    <property type="project" value="TreeGrafter"/>
</dbReference>
<name>A0A109RHU3_9LACT</name>
<dbReference type="Pfam" id="PF00270">
    <property type="entry name" value="DEAD"/>
    <property type="match status" value="1"/>
</dbReference>
<keyword evidence="2" id="KW-0067">ATP-binding</keyword>
<dbReference type="GO" id="GO:0005524">
    <property type="term" value="F:ATP binding"/>
    <property type="evidence" value="ECO:0007669"/>
    <property type="project" value="UniProtKB-KW"/>
</dbReference>
<dbReference type="InterPro" id="IPR027417">
    <property type="entry name" value="P-loop_NTPase"/>
</dbReference>
<evidence type="ECO:0000256" key="3">
    <source>
        <dbReference type="ARBA" id="ARBA00023125"/>
    </source>
</evidence>
<dbReference type="Gene3D" id="3.40.50.300">
    <property type="entry name" value="P-loop containing nucleotide triphosphate hydrolases"/>
    <property type="match status" value="2"/>
</dbReference>
<dbReference type="InterPro" id="IPR011545">
    <property type="entry name" value="DEAD/DEAH_box_helicase_dom"/>
</dbReference>
<dbReference type="STRING" id="128944.AWM75_05140"/>
<gene>
    <name evidence="4" type="ORF">AWM75_05140</name>
</gene>
<dbReference type="GO" id="GO:0043138">
    <property type="term" value="F:3'-5' DNA helicase activity"/>
    <property type="evidence" value="ECO:0007669"/>
    <property type="project" value="TreeGrafter"/>
</dbReference>
<dbReference type="Pfam" id="PF00271">
    <property type="entry name" value="Helicase_C"/>
    <property type="match status" value="1"/>
</dbReference>
<accession>A0A109RHU3</accession>
<dbReference type="AlphaFoldDB" id="A0A109RHU3"/>
<evidence type="ECO:0000313" key="4">
    <source>
        <dbReference type="EMBL" id="AMB99416.1"/>
    </source>
</evidence>
<dbReference type="Proteomes" id="UP000062260">
    <property type="component" value="Chromosome"/>
</dbReference>
<reference evidence="5" key="2">
    <citation type="submission" date="2016-01" db="EMBL/GenBank/DDBJ databases">
        <title>Six Aerococcus type strain genome sequencing and assembly using PacBio and Illumina Hiseq.</title>
        <authorList>
            <person name="Carkaci D."/>
            <person name="Dargis R."/>
            <person name="Nielsen X.C."/>
            <person name="Skovgaard O."/>
            <person name="Fuursted K."/>
            <person name="Christensen J.J."/>
        </authorList>
    </citation>
    <scope>NUCLEOTIDE SEQUENCE [LARGE SCALE GENOMIC DNA]</scope>
    <source>
        <strain evidence="5">CCUG42038B</strain>
    </source>
</reference>
<dbReference type="EMBL" id="CP014163">
    <property type="protein sequence ID" value="AMB99416.1"/>
    <property type="molecule type" value="Genomic_DNA"/>
</dbReference>
<keyword evidence="1" id="KW-0547">Nucleotide-binding</keyword>
<keyword evidence="3" id="KW-0238">DNA-binding</keyword>
<dbReference type="InterPro" id="IPR001650">
    <property type="entry name" value="Helicase_C-like"/>
</dbReference>
<dbReference type="GO" id="GO:0006270">
    <property type="term" value="P:DNA replication initiation"/>
    <property type="evidence" value="ECO:0007669"/>
    <property type="project" value="TreeGrafter"/>
</dbReference>